<proteinExistence type="predicted"/>
<gene>
    <name evidence="2" type="ORF">IAC52_03165</name>
</gene>
<dbReference type="GO" id="GO:0003677">
    <property type="term" value="F:DNA binding"/>
    <property type="evidence" value="ECO:0007669"/>
    <property type="project" value="InterPro"/>
</dbReference>
<evidence type="ECO:0000313" key="3">
    <source>
        <dbReference type="Proteomes" id="UP000824070"/>
    </source>
</evidence>
<keyword evidence="2" id="KW-0808">Transferase</keyword>
<dbReference type="GO" id="GO:0003899">
    <property type="term" value="F:DNA-directed RNA polymerase activity"/>
    <property type="evidence" value="ECO:0007669"/>
    <property type="project" value="InterPro"/>
</dbReference>
<organism evidence="2 3">
    <name type="scientific">Candidatus Alloenteromonas pullicola</name>
    <dbReference type="NCBI Taxonomy" id="2840784"/>
    <lineage>
        <taxon>Bacteria</taxon>
        <taxon>Bacillati</taxon>
        <taxon>Bacillota</taxon>
        <taxon>Bacillota incertae sedis</taxon>
        <taxon>Candidatus Alloenteromonas</taxon>
    </lineage>
</organism>
<dbReference type="SUPFAM" id="SSF69593">
    <property type="entry name" value="Glycerol-3-phosphate (1)-acyltransferase"/>
    <property type="match status" value="1"/>
</dbReference>
<dbReference type="InterPro" id="IPR002123">
    <property type="entry name" value="Plipid/glycerol_acylTrfase"/>
</dbReference>
<dbReference type="GO" id="GO:0006351">
    <property type="term" value="P:DNA-templated transcription"/>
    <property type="evidence" value="ECO:0007669"/>
    <property type="project" value="InterPro"/>
</dbReference>
<accession>A0A9D1LNR3</accession>
<dbReference type="Gene3D" id="2.20.28.30">
    <property type="entry name" value="RNA polymerase ii, chain L"/>
    <property type="match status" value="1"/>
</dbReference>
<dbReference type="Proteomes" id="UP000824070">
    <property type="component" value="Unassembled WGS sequence"/>
</dbReference>
<dbReference type="Pfam" id="PF01553">
    <property type="entry name" value="Acyltransferase"/>
    <property type="match status" value="1"/>
</dbReference>
<comment type="caution">
    <text evidence="2">The sequence shown here is derived from an EMBL/GenBank/DDBJ whole genome shotgun (WGS) entry which is preliminary data.</text>
</comment>
<evidence type="ECO:0000313" key="2">
    <source>
        <dbReference type="EMBL" id="HIU45280.1"/>
    </source>
</evidence>
<dbReference type="InterPro" id="IPR006591">
    <property type="entry name" value="RNAP_P/RPABC4"/>
</dbReference>
<name>A0A9D1LNR3_9FIRM</name>
<dbReference type="SMART" id="SM00659">
    <property type="entry name" value="RPOLCX"/>
    <property type="match status" value="1"/>
</dbReference>
<protein>
    <submittedName>
        <fullName evidence="2">1-acyl-sn-glycerol-3-phosphate acyltransferase</fullName>
    </submittedName>
</protein>
<dbReference type="Pfam" id="PF03604">
    <property type="entry name" value="Zn_ribbon_RPAB4"/>
    <property type="match status" value="1"/>
</dbReference>
<evidence type="ECO:0000259" key="1">
    <source>
        <dbReference type="Pfam" id="PF01553"/>
    </source>
</evidence>
<reference evidence="2" key="1">
    <citation type="submission" date="2020-10" db="EMBL/GenBank/DDBJ databases">
        <authorList>
            <person name="Gilroy R."/>
        </authorList>
    </citation>
    <scope>NUCLEOTIDE SEQUENCE</scope>
    <source>
        <strain evidence="2">ChiGjej1B1-22543</strain>
    </source>
</reference>
<reference evidence="2" key="2">
    <citation type="journal article" date="2021" name="PeerJ">
        <title>Extensive microbial diversity within the chicken gut microbiome revealed by metagenomics and culture.</title>
        <authorList>
            <person name="Gilroy R."/>
            <person name="Ravi A."/>
            <person name="Getino M."/>
            <person name="Pursley I."/>
            <person name="Horton D.L."/>
            <person name="Alikhan N.F."/>
            <person name="Baker D."/>
            <person name="Gharbi K."/>
            <person name="Hall N."/>
            <person name="Watson M."/>
            <person name="Adriaenssens E.M."/>
            <person name="Foster-Nyarko E."/>
            <person name="Jarju S."/>
            <person name="Secka A."/>
            <person name="Antonio M."/>
            <person name="Oren A."/>
            <person name="Chaudhuri R.R."/>
            <person name="La Ragione R."/>
            <person name="Hildebrand F."/>
            <person name="Pallen M.J."/>
        </authorList>
    </citation>
    <scope>NUCLEOTIDE SEQUENCE</scope>
    <source>
        <strain evidence="2">ChiGjej1B1-22543</strain>
    </source>
</reference>
<dbReference type="GO" id="GO:0016746">
    <property type="term" value="F:acyltransferase activity"/>
    <property type="evidence" value="ECO:0007669"/>
    <property type="project" value="UniProtKB-KW"/>
</dbReference>
<dbReference type="EMBL" id="DVMV01000021">
    <property type="protein sequence ID" value="HIU45280.1"/>
    <property type="molecule type" value="Genomic_DNA"/>
</dbReference>
<feature type="domain" description="Phospholipid/glycerol acyltransferase" evidence="1">
    <location>
        <begin position="49"/>
        <end position="162"/>
    </location>
</feature>
<sequence length="429" mass="49917">MKKTVQQKLADKKYKIPNALVYKLLYKLVVKGSLEKKYNPTYEIKDSPADCKGPCFVIYNHQSRIEYVWLMHACYPRRLNFMVGYNEFFRSHLKFILRLAHAIPKRNFVLDLPAMKAVDALVKKGAAICFSPEGMSSISGHNQPVVNGLGRFFKKYSIPVYIVRLSGAYLTNTKYCLDERKGLIKAKAELLYSPEYLKSATPEEIEERTNRELTHDDYLWNKEEQISYDGHGRLAHNLDQLCYVCPNCGKEFTLKGEGDEIGCRECGFKARLDDKYNLIPVEKADKLPATPSAWFDMERKQIRDMLHNNPDYVFEMRVKLGRLPSYSYVTNMKTSIPCGEGVVIIDKEGFHYEGYKDDEPTIMELDYEHIWTFGMPLDASYVSFYYNGDCYDLFPESGYAIKMLLVLEEFHRLMANKWKRLESEAWMDE</sequence>
<keyword evidence="2" id="KW-0012">Acyltransferase</keyword>
<dbReference type="AlphaFoldDB" id="A0A9D1LNR3"/>